<dbReference type="CDD" id="cd06751">
    <property type="entry name" value="PDZ3_PDZD7-like"/>
    <property type="match status" value="1"/>
</dbReference>
<evidence type="ECO:0000313" key="6">
    <source>
        <dbReference type="Proteomes" id="UP000694865"/>
    </source>
</evidence>
<feature type="domain" description="PDZ" evidence="5">
    <location>
        <begin position="93"/>
        <end position="162"/>
    </location>
</feature>
<feature type="region of interest" description="Disordered" evidence="4">
    <location>
        <begin position="535"/>
        <end position="556"/>
    </location>
</feature>
<feature type="region of interest" description="Disordered" evidence="4">
    <location>
        <begin position="465"/>
        <end position="507"/>
    </location>
</feature>
<feature type="compositionally biased region" description="Basic and acidic residues" evidence="4">
    <location>
        <begin position="706"/>
        <end position="724"/>
    </location>
</feature>
<evidence type="ECO:0000256" key="1">
    <source>
        <dbReference type="ARBA" id="ARBA00004316"/>
    </source>
</evidence>
<keyword evidence="3" id="KW-0966">Cell projection</keyword>
<feature type="region of interest" description="Disordered" evidence="4">
    <location>
        <begin position="858"/>
        <end position="902"/>
    </location>
</feature>
<evidence type="ECO:0000259" key="5">
    <source>
        <dbReference type="PROSITE" id="PS50106"/>
    </source>
</evidence>
<feature type="region of interest" description="Disordered" evidence="4">
    <location>
        <begin position="755"/>
        <end position="792"/>
    </location>
</feature>
<feature type="compositionally biased region" description="Basic and acidic residues" evidence="4">
    <location>
        <begin position="385"/>
        <end position="397"/>
    </location>
</feature>
<dbReference type="RefSeq" id="XP_002739893.2">
    <property type="nucleotide sequence ID" value="XM_002739847.2"/>
</dbReference>
<feature type="domain" description="PDZ" evidence="5">
    <location>
        <begin position="224"/>
        <end position="293"/>
    </location>
</feature>
<feature type="compositionally biased region" description="Acidic residues" evidence="4">
    <location>
        <begin position="858"/>
        <end position="872"/>
    </location>
</feature>
<dbReference type="PROSITE" id="PS50106">
    <property type="entry name" value="PDZ"/>
    <property type="match status" value="3"/>
</dbReference>
<feature type="region of interest" description="Disordered" evidence="4">
    <location>
        <begin position="945"/>
        <end position="965"/>
    </location>
</feature>
<organism evidence="6 7">
    <name type="scientific">Saccoglossus kowalevskii</name>
    <name type="common">Acorn worm</name>
    <dbReference type="NCBI Taxonomy" id="10224"/>
    <lineage>
        <taxon>Eukaryota</taxon>
        <taxon>Metazoa</taxon>
        <taxon>Hemichordata</taxon>
        <taxon>Enteropneusta</taxon>
        <taxon>Harrimaniidae</taxon>
        <taxon>Saccoglossus</taxon>
    </lineage>
</organism>
<dbReference type="Gene3D" id="1.20.1160.20">
    <property type="match status" value="1"/>
</dbReference>
<proteinExistence type="predicted"/>
<keyword evidence="6" id="KW-1185">Reference proteome</keyword>
<dbReference type="Gene3D" id="2.30.42.10">
    <property type="match status" value="3"/>
</dbReference>
<dbReference type="CDD" id="cd10833">
    <property type="entry name" value="PDZ1_PDZD7-like"/>
    <property type="match status" value="1"/>
</dbReference>
<feature type="compositionally biased region" description="Polar residues" evidence="4">
    <location>
        <begin position="759"/>
        <end position="773"/>
    </location>
</feature>
<dbReference type="SUPFAM" id="SSF50156">
    <property type="entry name" value="PDZ domain-like"/>
    <property type="match status" value="3"/>
</dbReference>
<dbReference type="Proteomes" id="UP000694865">
    <property type="component" value="Unplaced"/>
</dbReference>
<feature type="compositionally biased region" description="Basic and acidic residues" evidence="4">
    <location>
        <begin position="465"/>
        <end position="474"/>
    </location>
</feature>
<dbReference type="InterPro" id="IPR051844">
    <property type="entry name" value="USH2_Complex_Protein"/>
</dbReference>
<feature type="region of interest" description="Disordered" evidence="4">
    <location>
        <begin position="372"/>
        <end position="429"/>
    </location>
</feature>
<dbReference type="InterPro" id="IPR001478">
    <property type="entry name" value="PDZ"/>
</dbReference>
<dbReference type="PANTHER" id="PTHR23116:SF29">
    <property type="entry name" value="PDZ DOMAIN-CONTAINING PROTEIN 7"/>
    <property type="match status" value="1"/>
</dbReference>
<comment type="subcellular location">
    <subcellularLocation>
        <location evidence="1">Cell projection</location>
    </subcellularLocation>
</comment>
<dbReference type="Pfam" id="PF00595">
    <property type="entry name" value="PDZ"/>
    <property type="match status" value="3"/>
</dbReference>
<gene>
    <name evidence="7" type="primary">LOC100375241</name>
</gene>
<dbReference type="SMART" id="SM00228">
    <property type="entry name" value="PDZ"/>
    <property type="match status" value="3"/>
</dbReference>
<evidence type="ECO:0000256" key="4">
    <source>
        <dbReference type="SAM" id="MobiDB-lite"/>
    </source>
</evidence>
<name>A0ABM0GY20_SACKO</name>
<dbReference type="CDD" id="cd10834">
    <property type="entry name" value="PDZ2_PDZD7-like"/>
    <property type="match status" value="1"/>
</dbReference>
<feature type="domain" description="PDZ" evidence="5">
    <location>
        <begin position="1056"/>
        <end position="1128"/>
    </location>
</feature>
<protein>
    <submittedName>
        <fullName evidence="7">Uncharacterized protein LOC100375241</fullName>
    </submittedName>
</protein>
<evidence type="ECO:0000313" key="7">
    <source>
        <dbReference type="RefSeq" id="XP_002739893.2"/>
    </source>
</evidence>
<dbReference type="InterPro" id="IPR036034">
    <property type="entry name" value="PDZ_sf"/>
</dbReference>
<sequence>MAHPMMPPQTIYTNSHSVDNYNGSVHVSRQYSGVAHTKPYTGTSLLVPQGVQYVVPSHSRRSQDVIPVRQEELSTYPGANYNGYSAEKGTLHVITINKDSDSLGFSIRGGSEHGLGIFVSQIDEDSVADRNGLEVGDQILEVNSVGFDNIATSSAVMVLQGSTTLRMLIRRTGKVPGFKFSREKTSWYDTLRKTIVKDQRKDENRPPAPNKSHLHMLSGTGERRVHLNVGDNQLLGLNIRGGSEYGLGIYVSRVDPGGPAEASGIRVGDLILDVNGLLFENITHSEAVNYLKSQKQLILTIKDVNKYPAYKEMVAEYSWMDGESKKLTRIFRPHTAPSSANTSHVYQYQNGPMDAVPVDTAQHFSQSVDHGQHHTKLVHSAPTRKITETKTTAEQRSDHHHSKQKGSGILTVLKGNKTSNNVSRSQSLNMKYNPDDLAAKQFYNEEKRGHKVKRSRSIKDIIFRRSKDKTEKHKVGSQGASNSKSKTRLGLGSLKASQPTSTVPHTTTTTTVSVSAVNGNGVSRELLGPARAMRESNGNGGMRPMRHESTASKDSYGSIGKKKGVFVHGAGTQIMLQQASRQHAIPAIEDRARRILKNDDEVAAIIRHVRRYMVEGDISMLVQPLLAILDRPEKVVLLKDIRSVILPTDIGQFDSLVSRWEIEAYEELHENSAVYEQISSNEHTLQNSAERLNTQPKQLQEVAMVRSDDKLDKDQKRREELERLRRERQAEVRRKKAMMDQEPVKGLAYSHIPIIGRPQTRSPVTSTPESSPKTGHEKTSVQCTSSDQETDDSTGIVLIKKVNNSEYDGVVPFIKEEQTDTGSHITEVTVTPIRELDVAANHSEDVDAAADMIKALDLESDDDSDSESDSSDSDSGTRKGIYRINDDMESDNDDGNTTSENLQGEVALTTNGQLESPISYNEYSQIDFSSGSLANESSMSIHLPSSLESSANKSPDFFTPANESMPTEEDIAALYATVDKSRKKKPKLSSPRVHISSVEFDESTPPPTPPRNVKGILKNKNEVILNYDEPSPLLEIMEATSANNSLQNSTPQIEVTVELKKNKSSLGISISGGKDSRDQPVVKIERVFAGGAAADDGFLQAGYEVVSVDGISLREKTHPQAVDIIRRAYNNKTKSVMEMVVMPTS</sequence>
<evidence type="ECO:0000256" key="3">
    <source>
        <dbReference type="ARBA" id="ARBA00023273"/>
    </source>
</evidence>
<keyword evidence="2" id="KW-0677">Repeat</keyword>
<dbReference type="GeneID" id="100375241"/>
<accession>A0ABM0GY20</accession>
<reference evidence="7" key="1">
    <citation type="submission" date="2025-08" db="UniProtKB">
        <authorList>
            <consortium name="RefSeq"/>
        </authorList>
    </citation>
    <scope>IDENTIFICATION</scope>
    <source>
        <tissue evidence="7">Testes</tissue>
    </source>
</reference>
<dbReference type="PANTHER" id="PTHR23116">
    <property type="entry name" value="PDZ DOMAIN CONTAINING WHIRLIN AND HARMONIN-RELATED"/>
    <property type="match status" value="1"/>
</dbReference>
<evidence type="ECO:0000256" key="2">
    <source>
        <dbReference type="ARBA" id="ARBA00022737"/>
    </source>
</evidence>
<feature type="compositionally biased region" description="Polar residues" evidence="4">
    <location>
        <begin position="416"/>
        <end position="429"/>
    </location>
</feature>
<feature type="region of interest" description="Disordered" evidence="4">
    <location>
        <begin position="705"/>
        <end position="724"/>
    </location>
</feature>